<dbReference type="Pfam" id="PF01561">
    <property type="entry name" value="Hanta_Gc_N"/>
    <property type="match status" value="1"/>
</dbReference>
<dbReference type="GO" id="GO:0046718">
    <property type="term" value="P:symbiont entry into host cell"/>
    <property type="evidence" value="ECO:0007669"/>
    <property type="project" value="UniProtKB-KW"/>
</dbReference>
<evidence type="ECO:0000256" key="17">
    <source>
        <dbReference type="ARBA" id="ARBA00031199"/>
    </source>
</evidence>
<dbReference type="GO" id="GO:0019062">
    <property type="term" value="P:virion attachment to host cell"/>
    <property type="evidence" value="ECO:0007669"/>
    <property type="project" value="UniProtKB-KW"/>
</dbReference>
<keyword evidence="5" id="KW-1170">Fusion of virus membrane with host endosomal membrane</keyword>
<keyword evidence="13" id="KW-1015">Disulfide bond</keyword>
<evidence type="ECO:0000256" key="11">
    <source>
        <dbReference type="ARBA" id="ARBA00022870"/>
    </source>
</evidence>
<feature type="transmembrane region" description="Helical" evidence="19">
    <location>
        <begin position="591"/>
        <end position="608"/>
    </location>
</feature>
<dbReference type="Proteomes" id="UP001257118">
    <property type="component" value="Genome"/>
</dbReference>
<feature type="region of interest" description="Disordered" evidence="18">
    <location>
        <begin position="23"/>
        <end position="64"/>
    </location>
</feature>
<evidence type="ECO:0000256" key="4">
    <source>
        <dbReference type="ARBA" id="ARBA00022506"/>
    </source>
</evidence>
<accession>A0A8K1J7Y8</accession>
<keyword evidence="25" id="KW-1185">Reference proteome</keyword>
<evidence type="ECO:0000256" key="16">
    <source>
        <dbReference type="ARBA" id="ARBA00023296"/>
    </source>
</evidence>
<dbReference type="GO" id="GO:0039654">
    <property type="term" value="P:fusion of virus membrane with host endosome membrane"/>
    <property type="evidence" value="ECO:0007669"/>
    <property type="project" value="UniProtKB-KW"/>
</dbReference>
<dbReference type="GO" id="GO:0055036">
    <property type="term" value="C:virion membrane"/>
    <property type="evidence" value="ECO:0007669"/>
    <property type="project" value="UniProtKB-SubCell"/>
</dbReference>
<evidence type="ECO:0000256" key="2">
    <source>
        <dbReference type="ARBA" id="ARBA00004381"/>
    </source>
</evidence>
<dbReference type="EMBL" id="MW391928">
    <property type="protein sequence ID" value="UCR91750.1"/>
    <property type="molecule type" value="Viral_cRNA"/>
</dbReference>
<organism evidence="24 25">
    <name type="scientific">Orthonairovirus sp</name>
    <dbReference type="NCBI Taxonomy" id="2683623"/>
    <lineage>
        <taxon>Viruses</taxon>
        <taxon>Riboviria</taxon>
        <taxon>Orthornavirae</taxon>
        <taxon>Negarnaviricota</taxon>
        <taxon>Polyploviricotina</taxon>
        <taxon>Bunyaviricetes</taxon>
        <taxon>Hareavirales</taxon>
        <taxon>Nairoviridae</taxon>
        <taxon>Orthonairovirus</taxon>
    </lineage>
</organism>
<comment type="subcellular location">
    <subcellularLocation>
        <location evidence="1">Host Golgi apparatus membrane</location>
        <topology evidence="1">Single-pass type I membrane protein</topology>
    </subcellularLocation>
    <subcellularLocation>
        <location evidence="3">Host endoplasmic reticulum membrane</location>
        <topology evidence="3">Single-pass type I membrane protein</topology>
    </subcellularLocation>
    <subcellularLocation>
        <location evidence="2">Virion membrane</location>
        <topology evidence="2">Single-pass membrane protein</topology>
    </subcellularLocation>
</comment>
<feature type="transmembrane region" description="Helical" evidence="19">
    <location>
        <begin position="1205"/>
        <end position="1230"/>
    </location>
</feature>
<keyword evidence="12 19" id="KW-0472">Membrane</keyword>
<sequence length="1294" mass="144169">MFCLIWVPAPLVLLVTAVATTSSTAQTPTTSPSNSTTNSTEGNSTVSQSTPSPTPNNSSSSLSSVNLDKGQLMDNATGLWSADLETLFTNFSQEKKCNQTLHKWCKFAILESHSLNNPVLRYYYNFSFANYYGSPLIKNYQLFCQSRDKNYGFIRRRRLVFNEIPGPEKLLLKDLQCLNVVYDGITSSGHLLHFLFGGRRVSVAGCHVTQLTQNCLLNTTGTGIIPVPGYGNFSAAVYSLFLKDADPGRNCEIKLPCINKDVQHPGGAFSMKGYFVTGLLRPIQQGRKLLSMEVTTPEDSCGTHTHLKKITNHHLITDHKDGPGKVISVCNGTRFFHGRMPNDLGCYSIRSIETSHHCLHRKPQCTVDPKLKECSHGKCVQVRMSVSGIVRMSRGDAVETVRCSKECLLPPLQGDGDILIDCPGGVQHFLQKNIVDLNCPTSRYFPELMLYMCRMSHRPKTAIFFFVWLSIGYLAMSLLSSILYYSMKLMCKLVEMLKVKVANKSECKHCQLMMVGETQKKLHQVNCENGLCPFCANRLPSSSLSKHASMCPRRKGVETLIKEHDEYSSTPWIFVFFFGVSEYAGTTVKRLSWLLITVLLFLIILSPVQGDTDISFEGLSNEGLEPGLWEEEVKLIEGCHQECFITENECECPQYDSGRKLLFFHMLNKNIRSSNKVKLLSSLSLDTPWGLMKVEKSFKPTQTVSNLQLSWTSEEEAGGKVIVSGRSTSILQLKEKTGAVWELSSPKAVEKKKLVVSIMDFAQEYKSQFQYLTGDRVISEWPKATCTGPCPDRCSCHTSTCLWKSWPNSRKWTCNPTWCWGVGTGCTCCGVDVEKPFQNYLLSKWSLDYIKTDVAVCVELSDMERHCDLVHAGSRFHLGPVTVIVSDPQNVQHKLPNEVATVHKVVNGEVDLMHTEKMISAANLCKLQSCTHGAPGDIQIYRPNYLVKYSVSNKINTIENSPIANNTWMSWQGCDLDYFCTTGNWPTCTFSGVVRQNTAAFKNLETVESNFMEDFFFHTTRVKVDGNKLDLPLKARPHEGGGELTVLVEVDGLELHSKLLKPVGLSMKIASCRGCHSCITGFHCDVSVGIEEPNELTVHLESQNPNVVISEGSILASSAVRTGRVKAFSAIKETRLCLVLVESKLSGKLIEDCVKLDLDDPDDIILETRGSVIKQQNDTCGNTFGCWLTSSGLFFSGLNSFFTSYFGSFLLGLLAFLLPIFLLIAFFCLGRKLLVCRKLKGCCRSVPEDKEKLKNFLQNLKHSSLTSLIKGEDAGSWRHLANTALGKVKKEATD</sequence>
<name>A0A8K1J7Y8_9VIRU</name>
<keyword evidence="15" id="KW-1038">Host endoplasmic reticulum</keyword>
<keyword evidence="8" id="KW-1161">Viral attachment to host cell</keyword>
<dbReference type="Pfam" id="PF20726">
    <property type="entry name" value="Nairovirus_Gn"/>
    <property type="match status" value="1"/>
</dbReference>
<evidence type="ECO:0000256" key="1">
    <source>
        <dbReference type="ARBA" id="ARBA00004244"/>
    </source>
</evidence>
<evidence type="ECO:0000259" key="22">
    <source>
        <dbReference type="Pfam" id="PF20682"/>
    </source>
</evidence>
<keyword evidence="19" id="KW-1133">Transmembrane helix</keyword>
<evidence type="ECO:0000256" key="6">
    <source>
        <dbReference type="ARBA" id="ARBA00022581"/>
    </source>
</evidence>
<dbReference type="InterPro" id="IPR048529">
    <property type="entry name" value="GP38_nairovirus"/>
</dbReference>
<dbReference type="Pfam" id="PF07948">
    <property type="entry name" value="Nairovirus_GP38"/>
    <property type="match status" value="1"/>
</dbReference>
<feature type="domain" description="Glycoprotein Gc C-terminal bunyavirales" evidence="22">
    <location>
        <begin position="1031"/>
        <end position="1244"/>
    </location>
</feature>
<evidence type="ECO:0000256" key="8">
    <source>
        <dbReference type="ARBA" id="ARBA00022804"/>
    </source>
</evidence>
<evidence type="ECO:0000256" key="9">
    <source>
        <dbReference type="ARBA" id="ARBA00022812"/>
    </source>
</evidence>
<evidence type="ECO:0000256" key="15">
    <source>
        <dbReference type="ARBA" id="ARBA00023184"/>
    </source>
</evidence>
<keyword evidence="4" id="KW-1168">Fusion of virus membrane with host membrane</keyword>
<evidence type="ECO:0000259" key="21">
    <source>
        <dbReference type="Pfam" id="PF07948"/>
    </source>
</evidence>
<keyword evidence="10" id="KW-0946">Virion</keyword>
<dbReference type="Pfam" id="PF20682">
    <property type="entry name" value="Hanta_Gc_C"/>
    <property type="match status" value="1"/>
</dbReference>
<evidence type="ECO:0000259" key="20">
    <source>
        <dbReference type="Pfam" id="PF01561"/>
    </source>
</evidence>
<evidence type="ECO:0000313" key="24">
    <source>
        <dbReference type="EMBL" id="UCR91750.1"/>
    </source>
</evidence>
<protein>
    <recommendedName>
        <fullName evidence="17">M polyprotein</fullName>
    </recommendedName>
</protein>
<evidence type="ECO:0000313" key="25">
    <source>
        <dbReference type="Proteomes" id="UP001257118"/>
    </source>
</evidence>
<evidence type="ECO:0000256" key="5">
    <source>
        <dbReference type="ARBA" id="ARBA00022510"/>
    </source>
</evidence>
<evidence type="ECO:0000259" key="23">
    <source>
        <dbReference type="Pfam" id="PF20726"/>
    </source>
</evidence>
<feature type="domain" description="Structural glycoprotein Gn nairovirus" evidence="23">
    <location>
        <begin position="296"/>
        <end position="610"/>
    </location>
</feature>
<feature type="domain" description="GP38 nairovirus" evidence="21">
    <location>
        <begin position="153"/>
        <end position="277"/>
    </location>
</feature>
<evidence type="ECO:0000256" key="13">
    <source>
        <dbReference type="ARBA" id="ARBA00023157"/>
    </source>
</evidence>
<keyword evidence="14" id="KW-0325">Glycoprotein</keyword>
<evidence type="ECO:0000256" key="10">
    <source>
        <dbReference type="ARBA" id="ARBA00022844"/>
    </source>
</evidence>
<evidence type="ECO:0000256" key="3">
    <source>
        <dbReference type="ARBA" id="ARBA00004482"/>
    </source>
</evidence>
<evidence type="ECO:0000256" key="7">
    <source>
        <dbReference type="ARBA" id="ARBA00022595"/>
    </source>
</evidence>
<keyword evidence="6" id="KW-0945">Host-virus interaction</keyword>
<feature type="transmembrane region" description="Helical" evidence="19">
    <location>
        <begin position="462"/>
        <end position="486"/>
    </location>
</feature>
<dbReference type="Gene3D" id="1.10.8.1320">
    <property type="match status" value="1"/>
</dbReference>
<keyword evidence="16" id="KW-1160">Virus entry into host cell</keyword>
<dbReference type="InterPro" id="IPR048801">
    <property type="entry name" value="Gn_nairovirus"/>
</dbReference>
<evidence type="ECO:0000256" key="14">
    <source>
        <dbReference type="ARBA" id="ARBA00023180"/>
    </source>
</evidence>
<keyword evidence="19" id="KW-0812">Transmembrane</keyword>
<reference evidence="24 25" key="1">
    <citation type="submission" date="2020-12" db="EMBL/GenBank/DDBJ databases">
        <authorList>
            <person name="Zhu W."/>
        </authorList>
    </citation>
    <scope>NUCLEOTIDE SEQUENCE [LARGE SCALE GENOMIC DNA]</scope>
    <source>
        <strain evidence="24">YS</strain>
    </source>
</reference>
<dbReference type="InterPro" id="IPR048791">
    <property type="entry name" value="Gc_C_bunya"/>
</dbReference>
<evidence type="ECO:0000256" key="18">
    <source>
        <dbReference type="SAM" id="MobiDB-lite"/>
    </source>
</evidence>
<keyword evidence="11" id="KW-1043">Host membrane</keyword>
<dbReference type="InterPro" id="IPR002532">
    <property type="entry name" value="Hanta_Gc_N"/>
</dbReference>
<evidence type="ECO:0000256" key="19">
    <source>
        <dbReference type="SAM" id="Phobius"/>
    </source>
</evidence>
<dbReference type="GO" id="GO:0044167">
    <property type="term" value="C:host cell endoplasmic reticulum membrane"/>
    <property type="evidence" value="ECO:0007669"/>
    <property type="project" value="UniProtKB-SubCell"/>
</dbReference>
<proteinExistence type="predicted"/>
<keyword evidence="7" id="KW-1162">Viral penetration into host cytoplasm</keyword>
<keyword evidence="9" id="KW-1040">Host Golgi apparatus</keyword>
<evidence type="ECO:0000256" key="12">
    <source>
        <dbReference type="ARBA" id="ARBA00023136"/>
    </source>
</evidence>
<dbReference type="GO" id="GO:0044178">
    <property type="term" value="C:host cell Golgi membrane"/>
    <property type="evidence" value="ECO:0007669"/>
    <property type="project" value="UniProtKB-SubCell"/>
</dbReference>
<feature type="domain" description="Hantavirus glycoprotein Gc N-terminal" evidence="20">
    <location>
        <begin position="705"/>
        <end position="1027"/>
    </location>
</feature>